<organism evidence="2 3">
    <name type="scientific">Nocardia rhizosphaerihabitans</name>
    <dbReference type="NCBI Taxonomy" id="1691570"/>
    <lineage>
        <taxon>Bacteria</taxon>
        <taxon>Bacillati</taxon>
        <taxon>Actinomycetota</taxon>
        <taxon>Actinomycetes</taxon>
        <taxon>Mycobacteriales</taxon>
        <taxon>Nocardiaceae</taxon>
        <taxon>Nocardia</taxon>
    </lineage>
</organism>
<dbReference type="RefSeq" id="WP_189027670.1">
    <property type="nucleotide sequence ID" value="NZ_BMNE01000003.1"/>
</dbReference>
<reference evidence="3" key="1">
    <citation type="journal article" date="2019" name="Int. J. Syst. Evol. Microbiol.">
        <title>The Global Catalogue of Microorganisms (GCM) 10K type strain sequencing project: providing services to taxonomists for standard genome sequencing and annotation.</title>
        <authorList>
            <consortium name="The Broad Institute Genomics Platform"/>
            <consortium name="The Broad Institute Genome Sequencing Center for Infectious Disease"/>
            <person name="Wu L."/>
            <person name="Ma J."/>
        </authorList>
    </citation>
    <scope>NUCLEOTIDE SEQUENCE [LARGE SCALE GENOMIC DNA]</scope>
    <source>
        <strain evidence="3">CGMCC 4.7329</strain>
    </source>
</reference>
<evidence type="ECO:0000313" key="2">
    <source>
        <dbReference type="EMBL" id="GGN78511.1"/>
    </source>
</evidence>
<accession>A0ABQ2KCZ8</accession>
<dbReference type="Proteomes" id="UP000658127">
    <property type="component" value="Unassembled WGS sequence"/>
</dbReference>
<evidence type="ECO:0000256" key="1">
    <source>
        <dbReference type="SAM" id="Phobius"/>
    </source>
</evidence>
<gene>
    <name evidence="2" type="ORF">GCM10011610_26110</name>
</gene>
<protein>
    <submittedName>
        <fullName evidence="2">Uncharacterized protein</fullName>
    </submittedName>
</protein>
<keyword evidence="1" id="KW-0472">Membrane</keyword>
<proteinExistence type="predicted"/>
<keyword evidence="1" id="KW-1133">Transmembrane helix</keyword>
<name>A0ABQ2KCZ8_9NOCA</name>
<keyword evidence="1" id="KW-0812">Transmembrane</keyword>
<feature type="transmembrane region" description="Helical" evidence="1">
    <location>
        <begin position="6"/>
        <end position="26"/>
    </location>
</feature>
<dbReference type="EMBL" id="BMNE01000003">
    <property type="protein sequence ID" value="GGN78511.1"/>
    <property type="molecule type" value="Genomic_DNA"/>
</dbReference>
<evidence type="ECO:0000313" key="3">
    <source>
        <dbReference type="Proteomes" id="UP000658127"/>
    </source>
</evidence>
<sequence>MDTGALVTIAGLGATLVAMVAAVVVITPSRRSSRPAVVATNVATFKQRSRTLRDHQTSLNIKVLDISPPSWRASGVPLLTRAGWIFDQPVPLDDVHICLNSEQRPRQALSKRELLYGLDLSGGISYSQAVTELAGMSHFTNGIIYRPIKAEFTNTVTQIDFEIGNYFDYLDTGEIFGYKRSCSVSSRSLRKDGDPFEFESRTASLGILTLTIYETGGVARFLIHKRAASVVVAPGLFHVVPAGEFAPSDISLAAIERDFSLRRNIEREFAEELLGDIDAQGSGGKFLDYDNEPPYRELGAAVSAGELKYYALGLGLDPLTWKPELLTVAVFRHGSFDRIFGGGIVGNFEGTVITGSQFDCNQVDNYLNSANTRLGTKACLQLAWKHRGTLLS</sequence>
<keyword evidence="3" id="KW-1185">Reference proteome</keyword>
<comment type="caution">
    <text evidence="2">The sequence shown here is derived from an EMBL/GenBank/DDBJ whole genome shotgun (WGS) entry which is preliminary data.</text>
</comment>